<dbReference type="InterPro" id="IPR007197">
    <property type="entry name" value="rSAM"/>
</dbReference>
<dbReference type="GO" id="GO:0051539">
    <property type="term" value="F:4 iron, 4 sulfur cluster binding"/>
    <property type="evidence" value="ECO:0007669"/>
    <property type="project" value="UniProtKB-KW"/>
</dbReference>
<evidence type="ECO:0000256" key="3">
    <source>
        <dbReference type="ARBA" id="ARBA00022485"/>
    </source>
</evidence>
<evidence type="ECO:0000256" key="5">
    <source>
        <dbReference type="ARBA" id="ARBA00022679"/>
    </source>
</evidence>
<evidence type="ECO:0000256" key="12">
    <source>
        <dbReference type="ARBA" id="ARBA00080698"/>
    </source>
</evidence>
<evidence type="ECO:0000256" key="4">
    <source>
        <dbReference type="ARBA" id="ARBA00022490"/>
    </source>
</evidence>
<keyword evidence="9" id="KW-0411">Iron-sulfur</keyword>
<evidence type="ECO:0000256" key="14">
    <source>
        <dbReference type="SAM" id="MobiDB-lite"/>
    </source>
</evidence>
<evidence type="ECO:0000313" key="18">
    <source>
        <dbReference type="EMBL" id="QDU67980.1"/>
    </source>
</evidence>
<feature type="domain" description="TRAM" evidence="15">
    <location>
        <begin position="426"/>
        <end position="489"/>
    </location>
</feature>
<dbReference type="Pfam" id="PF01938">
    <property type="entry name" value="TRAM"/>
    <property type="match status" value="1"/>
</dbReference>
<dbReference type="InterPro" id="IPR038135">
    <property type="entry name" value="Methylthiotransferase_N_sf"/>
</dbReference>
<evidence type="ECO:0000256" key="8">
    <source>
        <dbReference type="ARBA" id="ARBA00023004"/>
    </source>
</evidence>
<evidence type="ECO:0000259" key="17">
    <source>
        <dbReference type="PROSITE" id="PS51918"/>
    </source>
</evidence>
<dbReference type="GO" id="GO:0035597">
    <property type="term" value="F:tRNA-2-methylthio-N(6)-dimethylallyladenosine(37) synthase activity"/>
    <property type="evidence" value="ECO:0007669"/>
    <property type="project" value="UniProtKB-EC"/>
</dbReference>
<dbReference type="InterPro" id="IPR013848">
    <property type="entry name" value="Methylthiotransferase_N"/>
</dbReference>
<dbReference type="RefSeq" id="WP_145066609.1">
    <property type="nucleotide sequence ID" value="NZ_CP036287.1"/>
</dbReference>
<dbReference type="PROSITE" id="PS50926">
    <property type="entry name" value="TRAM"/>
    <property type="match status" value="1"/>
</dbReference>
<dbReference type="SFLD" id="SFLDS00029">
    <property type="entry name" value="Radical_SAM"/>
    <property type="match status" value="1"/>
</dbReference>
<reference evidence="18 19" key="1">
    <citation type="submission" date="2019-02" db="EMBL/GenBank/DDBJ databases">
        <title>Deep-cultivation of Planctomycetes and their phenomic and genomic characterization uncovers novel biology.</title>
        <authorList>
            <person name="Wiegand S."/>
            <person name="Jogler M."/>
            <person name="Boedeker C."/>
            <person name="Pinto D."/>
            <person name="Vollmers J."/>
            <person name="Rivas-Marin E."/>
            <person name="Kohn T."/>
            <person name="Peeters S.H."/>
            <person name="Heuer A."/>
            <person name="Rast P."/>
            <person name="Oberbeckmann S."/>
            <person name="Bunk B."/>
            <person name="Jeske O."/>
            <person name="Meyerdierks A."/>
            <person name="Storesund J.E."/>
            <person name="Kallscheuer N."/>
            <person name="Luecker S."/>
            <person name="Lage O.M."/>
            <person name="Pohl T."/>
            <person name="Merkel B.J."/>
            <person name="Hornburger P."/>
            <person name="Mueller R.-W."/>
            <person name="Bruemmer F."/>
            <person name="Labrenz M."/>
            <person name="Spormann A.M."/>
            <person name="Op den Camp H."/>
            <person name="Overmann J."/>
            <person name="Amann R."/>
            <person name="Jetten M.S.M."/>
            <person name="Mascher T."/>
            <person name="Medema M.H."/>
            <person name="Devos D.P."/>
            <person name="Kaster A.-K."/>
            <person name="Ovreas L."/>
            <person name="Rohde M."/>
            <person name="Galperin M.Y."/>
            <person name="Jogler C."/>
        </authorList>
    </citation>
    <scope>NUCLEOTIDE SEQUENCE [LARGE SCALE GENOMIC DNA]</scope>
    <source>
        <strain evidence="18 19">Pla133</strain>
    </source>
</reference>
<dbReference type="InterPro" id="IPR058240">
    <property type="entry name" value="rSAM_sf"/>
</dbReference>
<keyword evidence="3" id="KW-0004">4Fe-4S</keyword>
<feature type="domain" description="Radical SAM core" evidence="17">
    <location>
        <begin position="180"/>
        <end position="423"/>
    </location>
</feature>
<protein>
    <recommendedName>
        <fullName evidence="11">tRNA-2-methylthio-N(6)-dimethylallyladenosine synthase</fullName>
        <ecNumber evidence="10">2.8.4.3</ecNumber>
    </recommendedName>
    <alternativeName>
        <fullName evidence="13">(Dimethylallyl)adenosine tRNA methylthiotransferase MiaB</fullName>
    </alternativeName>
    <alternativeName>
        <fullName evidence="12">tRNA-i(6)A37 methylthiotransferase</fullName>
    </alternativeName>
</protein>
<keyword evidence="19" id="KW-1185">Reference proteome</keyword>
<keyword evidence="7" id="KW-0479">Metal-binding</keyword>
<dbReference type="FunFam" id="3.40.50.12160:FF:000003">
    <property type="entry name" value="CDK5 regulatory subunit-associated protein 1"/>
    <property type="match status" value="1"/>
</dbReference>
<dbReference type="CDD" id="cd01335">
    <property type="entry name" value="Radical_SAM"/>
    <property type="match status" value="1"/>
</dbReference>
<evidence type="ECO:0000256" key="2">
    <source>
        <dbReference type="ARBA" id="ARBA00003234"/>
    </source>
</evidence>
<dbReference type="NCBIfam" id="TIGR01574">
    <property type="entry name" value="miaB-methiolase"/>
    <property type="match status" value="1"/>
</dbReference>
<evidence type="ECO:0000259" key="15">
    <source>
        <dbReference type="PROSITE" id="PS50926"/>
    </source>
</evidence>
<dbReference type="SUPFAM" id="SSF102114">
    <property type="entry name" value="Radical SAM enzymes"/>
    <property type="match status" value="1"/>
</dbReference>
<feature type="region of interest" description="Disordered" evidence="14">
    <location>
        <begin position="244"/>
        <end position="263"/>
    </location>
</feature>
<dbReference type="PROSITE" id="PS51449">
    <property type="entry name" value="MTTASE_N"/>
    <property type="match status" value="1"/>
</dbReference>
<gene>
    <name evidence="18" type="primary">miaB_2</name>
    <name evidence="18" type="ORF">Pla133_30710</name>
</gene>
<dbReference type="SFLD" id="SFLDG01061">
    <property type="entry name" value="methylthiotransferase"/>
    <property type="match status" value="1"/>
</dbReference>
<dbReference type="FunFam" id="3.80.30.20:FF:000001">
    <property type="entry name" value="tRNA-2-methylthio-N(6)-dimethylallyladenosine synthase 2"/>
    <property type="match status" value="1"/>
</dbReference>
<evidence type="ECO:0000256" key="11">
    <source>
        <dbReference type="ARBA" id="ARBA00068570"/>
    </source>
</evidence>
<dbReference type="GO" id="GO:0005829">
    <property type="term" value="C:cytosol"/>
    <property type="evidence" value="ECO:0007669"/>
    <property type="project" value="TreeGrafter"/>
</dbReference>
<dbReference type="InterPro" id="IPR023404">
    <property type="entry name" value="rSAM_horseshoe"/>
</dbReference>
<proteinExistence type="predicted"/>
<keyword evidence="5 18" id="KW-0808">Transferase</keyword>
<dbReference type="GO" id="GO:0046872">
    <property type="term" value="F:metal ion binding"/>
    <property type="evidence" value="ECO:0007669"/>
    <property type="project" value="UniProtKB-KW"/>
</dbReference>
<dbReference type="Proteomes" id="UP000316921">
    <property type="component" value="Chromosome"/>
</dbReference>
<feature type="region of interest" description="Disordered" evidence="14">
    <location>
        <begin position="1"/>
        <end position="25"/>
    </location>
</feature>
<dbReference type="InterPro" id="IPR002792">
    <property type="entry name" value="TRAM_dom"/>
</dbReference>
<organism evidence="18 19">
    <name type="scientific">Engelhardtia mirabilis</name>
    <dbReference type="NCBI Taxonomy" id="2528011"/>
    <lineage>
        <taxon>Bacteria</taxon>
        <taxon>Pseudomonadati</taxon>
        <taxon>Planctomycetota</taxon>
        <taxon>Planctomycetia</taxon>
        <taxon>Planctomycetia incertae sedis</taxon>
        <taxon>Engelhardtia</taxon>
    </lineage>
</organism>
<evidence type="ECO:0000313" key="19">
    <source>
        <dbReference type="Proteomes" id="UP000316921"/>
    </source>
</evidence>
<dbReference type="KEGG" id="pbap:Pla133_30710"/>
<comment type="function">
    <text evidence="2">Catalyzes the methylthiolation of N6-(dimethylallyl)adenosine (i(6)A), leading to the formation of 2-methylthio-N6-(dimethylallyl)adenosine (ms(2)i(6)A) at position 37 in tRNAs that read codons beginning with uridine.</text>
</comment>
<evidence type="ECO:0000256" key="6">
    <source>
        <dbReference type="ARBA" id="ARBA00022691"/>
    </source>
</evidence>
<evidence type="ECO:0000256" key="13">
    <source>
        <dbReference type="ARBA" id="ARBA00081141"/>
    </source>
</evidence>
<dbReference type="SMART" id="SM00729">
    <property type="entry name" value="Elp3"/>
    <property type="match status" value="1"/>
</dbReference>
<dbReference type="Gene3D" id="3.80.30.20">
    <property type="entry name" value="tm_1862 like domain"/>
    <property type="match status" value="1"/>
</dbReference>
<dbReference type="NCBIfam" id="TIGR00089">
    <property type="entry name" value="MiaB/RimO family radical SAM methylthiotransferase"/>
    <property type="match status" value="1"/>
</dbReference>
<name>A0A518BLX7_9BACT</name>
<dbReference type="PROSITE" id="PS01278">
    <property type="entry name" value="MTTASE_RADICAL"/>
    <property type="match status" value="1"/>
</dbReference>
<keyword evidence="6" id="KW-0949">S-adenosyl-L-methionine</keyword>
<dbReference type="PANTHER" id="PTHR43020:SF2">
    <property type="entry name" value="MITOCHONDRIAL TRNA METHYLTHIOTRANSFERASE CDK5RAP1"/>
    <property type="match status" value="1"/>
</dbReference>
<dbReference type="InterPro" id="IPR020612">
    <property type="entry name" value="Methylthiotransferase_CS"/>
</dbReference>
<dbReference type="PROSITE" id="PS51918">
    <property type="entry name" value="RADICAL_SAM"/>
    <property type="match status" value="1"/>
</dbReference>
<dbReference type="EMBL" id="CP036287">
    <property type="protein sequence ID" value="QDU67980.1"/>
    <property type="molecule type" value="Genomic_DNA"/>
</dbReference>
<dbReference type="InterPro" id="IPR006638">
    <property type="entry name" value="Elp3/MiaA/NifB-like_rSAM"/>
</dbReference>
<keyword evidence="4" id="KW-0963">Cytoplasm</keyword>
<evidence type="ECO:0000256" key="10">
    <source>
        <dbReference type="ARBA" id="ARBA00033765"/>
    </source>
</evidence>
<feature type="domain" description="MTTase N-terminal" evidence="16">
    <location>
        <begin position="31"/>
        <end position="147"/>
    </location>
</feature>
<dbReference type="Gene3D" id="3.40.50.12160">
    <property type="entry name" value="Methylthiotransferase, N-terminal domain"/>
    <property type="match status" value="1"/>
</dbReference>
<dbReference type="EC" id="2.8.4.3" evidence="10"/>
<dbReference type="AlphaFoldDB" id="A0A518BLX7"/>
<evidence type="ECO:0000256" key="1">
    <source>
        <dbReference type="ARBA" id="ARBA00001966"/>
    </source>
</evidence>
<sequence length="493" mass="54860">MSTSRTQSRAAGAEPVAGPPGEDSQAATGDLAVHLVTFGCQMNKYDSLLVEGRFRKAGHRITASMEDADVILFNTCSVREHAEERVYSWLGELRREKERRPKLLIGVLGCLAQRAQEEVFKRAGHVDLVVGTRRFHRLPELVSDLRERRADPERGRPRDQRVLDVEMDDAVAVPRAGETYTGGLQGYLAVMRGCDLNCTYCIVPKTRGRVMSRPVQALVDEATWMVGQGAKVITLLGQTVNSYGEDLPEPAPGEPRGTGRRGRPSLADLMRALQEVDGLERIRLITLHPSYVTVALAEAIRDCDKVDRFLPLPAQAGSDDVLRAMKRGYTTDLYRGRVALLREIVPDIELCSDWIVGFPGESESDFQASLDFLDEIGFAQNYVFKYDPRPETAAHERADDVSTQEKKDRNRRLLAQAERTQFNRLQAWVGRELDVFVEEVSDRYPGFLKGRSHHGLPVAFEGDAELVGRSVRVRAAESTPFGLTGELVEVAAS</sequence>
<dbReference type="PANTHER" id="PTHR43020">
    <property type="entry name" value="CDK5 REGULATORY SUBUNIT-ASSOCIATED PROTEIN 1"/>
    <property type="match status" value="1"/>
</dbReference>
<evidence type="ECO:0000259" key="16">
    <source>
        <dbReference type="PROSITE" id="PS51449"/>
    </source>
</evidence>
<evidence type="ECO:0000256" key="9">
    <source>
        <dbReference type="ARBA" id="ARBA00023014"/>
    </source>
</evidence>
<dbReference type="Pfam" id="PF04055">
    <property type="entry name" value="Radical_SAM"/>
    <property type="match status" value="1"/>
</dbReference>
<evidence type="ECO:0000256" key="7">
    <source>
        <dbReference type="ARBA" id="ARBA00022723"/>
    </source>
</evidence>
<comment type="cofactor">
    <cofactor evidence="1">
        <name>[4Fe-4S] cluster</name>
        <dbReference type="ChEBI" id="CHEBI:49883"/>
    </cofactor>
</comment>
<keyword evidence="8" id="KW-0408">Iron</keyword>
<dbReference type="Pfam" id="PF00919">
    <property type="entry name" value="UPF0004"/>
    <property type="match status" value="1"/>
</dbReference>
<dbReference type="InterPro" id="IPR005839">
    <property type="entry name" value="Methylthiotransferase"/>
</dbReference>
<dbReference type="SFLD" id="SFLDG01082">
    <property type="entry name" value="B12-binding_domain_containing"/>
    <property type="match status" value="1"/>
</dbReference>
<accession>A0A518BLX7</accession>
<feature type="compositionally biased region" description="Low complexity" evidence="14">
    <location>
        <begin position="10"/>
        <end position="22"/>
    </location>
</feature>